<dbReference type="HOGENOM" id="CLU_1045544_0_0_9"/>
<organism evidence="2 3">
    <name type="scientific">Streptococcus sobrinus W1703</name>
    <dbReference type="NCBI Taxonomy" id="1227275"/>
    <lineage>
        <taxon>Bacteria</taxon>
        <taxon>Bacillati</taxon>
        <taxon>Bacillota</taxon>
        <taxon>Bacilli</taxon>
        <taxon>Lactobacillales</taxon>
        <taxon>Streptococcaceae</taxon>
        <taxon>Streptococcus</taxon>
    </lineage>
</organism>
<keyword evidence="1" id="KW-0472">Membrane</keyword>
<protein>
    <submittedName>
        <fullName evidence="2">Uncharacterized protein</fullName>
    </submittedName>
</protein>
<name>U2KSX7_9STRE</name>
<evidence type="ECO:0000256" key="1">
    <source>
        <dbReference type="SAM" id="Phobius"/>
    </source>
</evidence>
<dbReference type="OrthoDB" id="10011699at2"/>
<proteinExistence type="predicted"/>
<dbReference type="AlphaFoldDB" id="U2KSX7"/>
<dbReference type="EMBL" id="AWVA01000027">
    <property type="protein sequence ID" value="ERJ77958.1"/>
    <property type="molecule type" value="Genomic_DNA"/>
</dbReference>
<evidence type="ECO:0000313" key="3">
    <source>
        <dbReference type="Proteomes" id="UP000016617"/>
    </source>
</evidence>
<feature type="transmembrane region" description="Helical" evidence="1">
    <location>
        <begin position="34"/>
        <end position="54"/>
    </location>
</feature>
<dbReference type="RefSeq" id="WP_021673692.1">
    <property type="nucleotide sequence ID" value="NZ_KI259699.1"/>
</dbReference>
<dbReference type="PATRIC" id="fig|1227275.3.peg.455"/>
<sequence>MKKSLQALFLVYLIATLVIIYLILIGFISVKELINGAFIGAVVSLIVSVPFEYLNYKNGQKDKLNVYFWNGVVPYQNSLQEIFASSRDFHFFESIIFEKYNIPKDSEDWRDYVEAYNKFESMLSSRIEKFCGNIVHATDVHSNEVSFLSELLQNIERMNCFGGTNQVYEKCYGAYRIIENIDWTLTEARQLIDDTTFGDYDLIRKNCSRLIVLRWLSDLYFNNYDRGIEDIDDDENISETDKENVGKAEDDLNNSVYEVMRMMRKS</sequence>
<evidence type="ECO:0000313" key="2">
    <source>
        <dbReference type="EMBL" id="ERJ77958.1"/>
    </source>
</evidence>
<dbReference type="Proteomes" id="UP000016617">
    <property type="component" value="Unassembled WGS sequence"/>
</dbReference>
<keyword evidence="1" id="KW-1133">Transmembrane helix</keyword>
<accession>U2KSX7</accession>
<comment type="caution">
    <text evidence="2">The sequence shown here is derived from an EMBL/GenBank/DDBJ whole genome shotgun (WGS) entry which is preliminary data.</text>
</comment>
<gene>
    <name evidence="2" type="ORF">HMPREF1557_00519</name>
</gene>
<feature type="transmembrane region" description="Helical" evidence="1">
    <location>
        <begin position="7"/>
        <end position="28"/>
    </location>
</feature>
<keyword evidence="1" id="KW-0812">Transmembrane</keyword>
<reference evidence="2 3" key="1">
    <citation type="submission" date="2013-06" db="EMBL/GenBank/DDBJ databases">
        <authorList>
            <person name="Weinstock G."/>
            <person name="Sodergren E."/>
            <person name="Lobos E.A."/>
            <person name="Fulton L."/>
            <person name="Fulton R."/>
            <person name="Courtney L."/>
            <person name="Fronick C."/>
            <person name="O'Laughlin M."/>
            <person name="Godfrey J."/>
            <person name="Wilson R.M."/>
            <person name="Miner T."/>
            <person name="Farmer C."/>
            <person name="Delehaunty K."/>
            <person name="Cordes M."/>
            <person name="Minx P."/>
            <person name="Tomlinson C."/>
            <person name="Chen J."/>
            <person name="Wollam A."/>
            <person name="Pepin K.H."/>
            <person name="Bhonagiri V."/>
            <person name="Zhang X."/>
            <person name="Warren W."/>
            <person name="Mitreva M."/>
            <person name="Mardis E.R."/>
            <person name="Wilson R.K."/>
        </authorList>
    </citation>
    <scope>NUCLEOTIDE SEQUENCE [LARGE SCALE GENOMIC DNA]</scope>
    <source>
        <strain evidence="2 3">W1703</strain>
    </source>
</reference>